<proteinExistence type="predicted"/>
<reference evidence="1" key="1">
    <citation type="submission" date="2021-08" db="EMBL/GenBank/DDBJ databases">
        <title>Novel anaerobic bacterium isolated from sea squirt in East Sea, Republic of Korea.</title>
        <authorList>
            <person name="Nguyen T.H."/>
            <person name="Li Z."/>
            <person name="Lee Y.-J."/>
            <person name="Ko J."/>
            <person name="Kim S.-G."/>
        </authorList>
    </citation>
    <scope>NUCLEOTIDE SEQUENCE</scope>
    <source>
        <strain evidence="1">KCTC 25031</strain>
    </source>
</reference>
<organism evidence="1 2">
    <name type="scientific">Halosquirtibacter laminarini</name>
    <dbReference type="NCBI Taxonomy" id="3374600"/>
    <lineage>
        <taxon>Bacteria</taxon>
        <taxon>Pseudomonadati</taxon>
        <taxon>Bacteroidota</taxon>
        <taxon>Bacteroidia</taxon>
        <taxon>Marinilabiliales</taxon>
        <taxon>Prolixibacteraceae</taxon>
        <taxon>Halosquirtibacter</taxon>
    </lineage>
</organism>
<protein>
    <submittedName>
        <fullName evidence="1">Uncharacterized protein</fullName>
    </submittedName>
</protein>
<evidence type="ECO:0000313" key="1">
    <source>
        <dbReference type="EMBL" id="QZE15261.1"/>
    </source>
</evidence>
<gene>
    <name evidence="1" type="ORF">K4L44_05360</name>
</gene>
<dbReference type="Proteomes" id="UP000826212">
    <property type="component" value="Chromosome"/>
</dbReference>
<evidence type="ECO:0000313" key="2">
    <source>
        <dbReference type="Proteomes" id="UP000826212"/>
    </source>
</evidence>
<name>A0AC61NHW4_9BACT</name>
<keyword evidence="2" id="KW-1185">Reference proteome</keyword>
<sequence>MKKGLIRDLVLAFALATEEEAHGVGEVFGEFVEGGGWDAEFVAEETGEEDDQDDDLVNVAVEEASVGIAVLLVMVACILLVGCGGVVDDLIGNVSCGLGDVFGIFHEMVLYFAWA</sequence>
<dbReference type="EMBL" id="CP081303">
    <property type="protein sequence ID" value="QZE15261.1"/>
    <property type="molecule type" value="Genomic_DNA"/>
</dbReference>
<accession>A0AC61NHW4</accession>